<keyword evidence="3 5" id="KW-1133">Transmembrane helix</keyword>
<feature type="transmembrane region" description="Helical" evidence="5">
    <location>
        <begin position="93"/>
        <end position="112"/>
    </location>
</feature>
<evidence type="ECO:0000256" key="2">
    <source>
        <dbReference type="ARBA" id="ARBA00022692"/>
    </source>
</evidence>
<dbReference type="InterPro" id="IPR006694">
    <property type="entry name" value="Fatty_acid_hydroxylase"/>
</dbReference>
<evidence type="ECO:0000256" key="5">
    <source>
        <dbReference type="SAM" id="Phobius"/>
    </source>
</evidence>
<evidence type="ECO:0000259" key="6">
    <source>
        <dbReference type="Pfam" id="PF04116"/>
    </source>
</evidence>
<keyword evidence="4 5" id="KW-0472">Membrane</keyword>
<evidence type="ECO:0000256" key="1">
    <source>
        <dbReference type="ARBA" id="ARBA00004370"/>
    </source>
</evidence>
<dbReference type="AlphaFoldDB" id="A0A3B0XQ48"/>
<dbReference type="GO" id="GO:0008610">
    <property type="term" value="P:lipid biosynthetic process"/>
    <property type="evidence" value="ECO:0007669"/>
    <property type="project" value="InterPro"/>
</dbReference>
<dbReference type="GO" id="GO:0005506">
    <property type="term" value="F:iron ion binding"/>
    <property type="evidence" value="ECO:0007669"/>
    <property type="project" value="InterPro"/>
</dbReference>
<dbReference type="GO" id="GO:0016020">
    <property type="term" value="C:membrane"/>
    <property type="evidence" value="ECO:0007669"/>
    <property type="project" value="UniProtKB-SubCell"/>
</dbReference>
<dbReference type="GO" id="GO:0016491">
    <property type="term" value="F:oxidoreductase activity"/>
    <property type="evidence" value="ECO:0007669"/>
    <property type="project" value="InterPro"/>
</dbReference>
<dbReference type="PANTHER" id="PTHR11863">
    <property type="entry name" value="STEROL DESATURASE"/>
    <property type="match status" value="1"/>
</dbReference>
<dbReference type="Pfam" id="PF04116">
    <property type="entry name" value="FA_hydroxylase"/>
    <property type="match status" value="1"/>
</dbReference>
<organism evidence="7">
    <name type="scientific">hydrothermal vent metagenome</name>
    <dbReference type="NCBI Taxonomy" id="652676"/>
    <lineage>
        <taxon>unclassified sequences</taxon>
        <taxon>metagenomes</taxon>
        <taxon>ecological metagenomes</taxon>
    </lineage>
</organism>
<protein>
    <submittedName>
        <fullName evidence="7">Fatty acid hydroxylase family (Carotene hydroxylase/sterol desaturase)</fullName>
    </submittedName>
</protein>
<accession>A0A3B0XQ48</accession>
<evidence type="ECO:0000256" key="4">
    <source>
        <dbReference type="ARBA" id="ARBA00023136"/>
    </source>
</evidence>
<comment type="subcellular location">
    <subcellularLocation>
        <location evidence="1">Membrane</location>
    </subcellularLocation>
</comment>
<evidence type="ECO:0000313" key="7">
    <source>
        <dbReference type="EMBL" id="VAW66820.1"/>
    </source>
</evidence>
<feature type="domain" description="Fatty acid hydroxylase" evidence="6">
    <location>
        <begin position="102"/>
        <end position="236"/>
    </location>
</feature>
<feature type="transmembrane region" description="Helical" evidence="5">
    <location>
        <begin position="157"/>
        <end position="183"/>
    </location>
</feature>
<sequence length="301" mass="34423">MSPEPYPLLAWISQHENIIRPSFFFSMLAIIGLWEMLAPRRALKVSKLLRWSNNLGLVFFNAFLLRLIFPAGAVGMAHFAQQQGWGLLNYVDVHPLLAISASVIAMDFIIYLQHVMVHAVPALWRLHRVHHADLDYDVTTGARFHPVEIILSMIIKFATIIVLGAPLVAVIIFEVVLNAMAMFNHGNIGLPPRLDRLLRYFIVTPDMHRVHHSIEDDETNSNFGFNLSCWDRFFGTWREQPRGGQLGMQIGIKGFNTADKTAWIHTMLIMPLTGTVNDYVINRREWPDTEKQTDVSHQEHP</sequence>
<name>A0A3B0XQ48_9ZZZZ</name>
<dbReference type="InterPro" id="IPR050307">
    <property type="entry name" value="Sterol_Desaturase_Related"/>
</dbReference>
<gene>
    <name evidence="7" type="ORF">MNBD_GAMMA11-597</name>
</gene>
<proteinExistence type="predicted"/>
<feature type="transmembrane region" description="Helical" evidence="5">
    <location>
        <begin position="18"/>
        <end position="37"/>
    </location>
</feature>
<keyword evidence="2 5" id="KW-0812">Transmembrane</keyword>
<evidence type="ECO:0000256" key="3">
    <source>
        <dbReference type="ARBA" id="ARBA00022989"/>
    </source>
</evidence>
<dbReference type="EMBL" id="UOFG01000287">
    <property type="protein sequence ID" value="VAW66820.1"/>
    <property type="molecule type" value="Genomic_DNA"/>
</dbReference>
<feature type="transmembrane region" description="Helical" evidence="5">
    <location>
        <begin position="58"/>
        <end position="81"/>
    </location>
</feature>
<reference evidence="7" key="1">
    <citation type="submission" date="2018-06" db="EMBL/GenBank/DDBJ databases">
        <authorList>
            <person name="Zhirakovskaya E."/>
        </authorList>
    </citation>
    <scope>NUCLEOTIDE SEQUENCE</scope>
</reference>